<sequence>MPLFGKKDTNKKIKKDGKDDRSPSVEDKYILKDLLGTGAFSEVRLAESKEKPGQMFAVKIIDKKALKGKEDSLENEIKVLRRLTHPNIVQLLETFEDKHKVYLVMELVTGGELFDRIVEKGSYTEKDASGLIRQVLEAVDYMHEQGVVHRDLKPENLLYYSPDEDSKIMISDFGLSKMEDSGIMATACGTPGYVAPEVLAQKPYGKAVDVWSIGVISYILLCGYPPFYDENDANLFAQILRGEFEFDSPYWDDISASAKDFIGKLMCVNVEERYTCKQALAHPWISGNAASNKNIHGTVSEQLKKNFAKSRWKQAYHAATVIRQMQRLALNSGQQQQQQESTGSIGPSSGNPMQYREQSQVSYNQHMEPSPPPSSNLSN</sequence>
<keyword evidence="6 14" id="KW-0547">Nucleotide-binding</keyword>
<dbReference type="PROSITE" id="PS50011">
    <property type="entry name" value="PROTEIN_KINASE_DOM"/>
    <property type="match status" value="1"/>
</dbReference>
<protein>
    <recommendedName>
        <fullName evidence="12">Calcium/calmodulin-dependent protein kinase type 1</fullName>
        <ecNumber evidence="2">2.7.11.17</ecNumber>
    </recommendedName>
    <alternativeName>
        <fullName evidence="13">CaM kinase I</fullName>
    </alternativeName>
</protein>
<dbReference type="FunFam" id="3.30.200.20:FF:000531">
    <property type="entry name" value="Calcium/calmodulin-dependent protein kinase type"/>
    <property type="match status" value="1"/>
</dbReference>
<proteinExistence type="inferred from homology"/>
<feature type="compositionally biased region" description="Pro residues" evidence="16">
    <location>
        <begin position="369"/>
        <end position="379"/>
    </location>
</feature>
<dbReference type="AlphaFoldDB" id="A0A836JUE1"/>
<comment type="catalytic activity">
    <reaction evidence="11">
        <text>L-seryl-[protein] + ATP = O-phospho-L-seryl-[protein] + ADP + H(+)</text>
        <dbReference type="Rhea" id="RHEA:17989"/>
        <dbReference type="Rhea" id="RHEA-COMP:9863"/>
        <dbReference type="Rhea" id="RHEA-COMP:11604"/>
        <dbReference type="ChEBI" id="CHEBI:15378"/>
        <dbReference type="ChEBI" id="CHEBI:29999"/>
        <dbReference type="ChEBI" id="CHEBI:30616"/>
        <dbReference type="ChEBI" id="CHEBI:83421"/>
        <dbReference type="ChEBI" id="CHEBI:456216"/>
        <dbReference type="EC" id="2.7.11.17"/>
    </reaction>
</comment>
<keyword evidence="3 15" id="KW-0723">Serine/threonine-protein kinase</keyword>
<keyword evidence="19" id="KW-1185">Reference proteome</keyword>
<evidence type="ECO:0000313" key="18">
    <source>
        <dbReference type="EMBL" id="KAG5319979.1"/>
    </source>
</evidence>
<feature type="domain" description="Protein kinase" evidence="17">
    <location>
        <begin position="29"/>
        <end position="285"/>
    </location>
</feature>
<dbReference type="PROSITE" id="PS00107">
    <property type="entry name" value="PROTEIN_KINASE_ATP"/>
    <property type="match status" value="1"/>
</dbReference>
<dbReference type="Pfam" id="PF00069">
    <property type="entry name" value="Pkinase"/>
    <property type="match status" value="1"/>
</dbReference>
<evidence type="ECO:0000256" key="10">
    <source>
        <dbReference type="ARBA" id="ARBA00047307"/>
    </source>
</evidence>
<evidence type="ECO:0000256" key="15">
    <source>
        <dbReference type="RuleBase" id="RU000304"/>
    </source>
</evidence>
<organism evidence="18 19">
    <name type="scientific">Pseudoatta argentina</name>
    <dbReference type="NCBI Taxonomy" id="621737"/>
    <lineage>
        <taxon>Eukaryota</taxon>
        <taxon>Metazoa</taxon>
        <taxon>Ecdysozoa</taxon>
        <taxon>Arthropoda</taxon>
        <taxon>Hexapoda</taxon>
        <taxon>Insecta</taxon>
        <taxon>Pterygota</taxon>
        <taxon>Neoptera</taxon>
        <taxon>Endopterygota</taxon>
        <taxon>Hymenoptera</taxon>
        <taxon>Apocrita</taxon>
        <taxon>Aculeata</taxon>
        <taxon>Formicoidea</taxon>
        <taxon>Formicidae</taxon>
        <taxon>Myrmicinae</taxon>
        <taxon>Pseudoatta</taxon>
    </lineage>
</organism>
<feature type="region of interest" description="Disordered" evidence="16">
    <location>
        <begin position="330"/>
        <end position="379"/>
    </location>
</feature>
<evidence type="ECO:0000256" key="12">
    <source>
        <dbReference type="ARBA" id="ARBA00068395"/>
    </source>
</evidence>
<comment type="caution">
    <text evidence="18">The sequence shown here is derived from an EMBL/GenBank/DDBJ whole genome shotgun (WGS) entry which is preliminary data.</text>
</comment>
<dbReference type="SMART" id="SM00220">
    <property type="entry name" value="S_TKc"/>
    <property type="match status" value="1"/>
</dbReference>
<dbReference type="InterPro" id="IPR008271">
    <property type="entry name" value="Ser/Thr_kinase_AS"/>
</dbReference>
<evidence type="ECO:0000256" key="14">
    <source>
        <dbReference type="PROSITE-ProRule" id="PRU10141"/>
    </source>
</evidence>
<evidence type="ECO:0000256" key="3">
    <source>
        <dbReference type="ARBA" id="ARBA00022527"/>
    </source>
</evidence>
<dbReference type="Gene3D" id="3.30.200.20">
    <property type="entry name" value="Phosphorylase Kinase, domain 1"/>
    <property type="match status" value="1"/>
</dbReference>
<dbReference type="GO" id="GO:0005524">
    <property type="term" value="F:ATP binding"/>
    <property type="evidence" value="ECO:0007669"/>
    <property type="project" value="UniProtKB-UniRule"/>
</dbReference>
<evidence type="ECO:0000256" key="11">
    <source>
        <dbReference type="ARBA" id="ARBA00047430"/>
    </source>
</evidence>
<dbReference type="GO" id="GO:0004683">
    <property type="term" value="F:calcium/calmodulin-dependent protein kinase activity"/>
    <property type="evidence" value="ECO:0007669"/>
    <property type="project" value="UniProtKB-EC"/>
</dbReference>
<dbReference type="Proteomes" id="UP000668214">
    <property type="component" value="Unassembled WGS sequence"/>
</dbReference>
<feature type="non-terminal residue" evidence="18">
    <location>
        <position position="379"/>
    </location>
</feature>
<evidence type="ECO:0000256" key="6">
    <source>
        <dbReference type="ARBA" id="ARBA00022741"/>
    </source>
</evidence>
<dbReference type="GO" id="GO:0005516">
    <property type="term" value="F:calmodulin binding"/>
    <property type="evidence" value="ECO:0007669"/>
    <property type="project" value="UniProtKB-KW"/>
</dbReference>
<evidence type="ECO:0000256" key="7">
    <source>
        <dbReference type="ARBA" id="ARBA00022777"/>
    </source>
</evidence>
<feature type="binding site" evidence="14">
    <location>
        <position position="59"/>
    </location>
    <ligand>
        <name>ATP</name>
        <dbReference type="ChEBI" id="CHEBI:30616"/>
    </ligand>
</feature>
<dbReference type="InterPro" id="IPR017441">
    <property type="entry name" value="Protein_kinase_ATP_BS"/>
</dbReference>
<reference evidence="18" key="1">
    <citation type="submission" date="2020-02" db="EMBL/GenBank/DDBJ databases">
        <title>Relaxed selection underlies rapid genomic changes in the transitions from sociality to social parasitism in ants.</title>
        <authorList>
            <person name="Bi X."/>
        </authorList>
    </citation>
    <scope>NUCLEOTIDE SEQUENCE</scope>
    <source>
        <strain evidence="18">BGI-DK2014c</strain>
        <tissue evidence="18">Whole body</tissue>
    </source>
</reference>
<dbReference type="CDD" id="cd14083">
    <property type="entry name" value="STKc_CaMKI"/>
    <property type="match status" value="1"/>
</dbReference>
<dbReference type="SUPFAM" id="SSF56112">
    <property type="entry name" value="Protein kinase-like (PK-like)"/>
    <property type="match status" value="1"/>
</dbReference>
<evidence type="ECO:0000256" key="16">
    <source>
        <dbReference type="SAM" id="MobiDB-lite"/>
    </source>
</evidence>
<feature type="non-terminal residue" evidence="18">
    <location>
        <position position="1"/>
    </location>
</feature>
<evidence type="ECO:0000256" key="9">
    <source>
        <dbReference type="ARBA" id="ARBA00022860"/>
    </source>
</evidence>
<evidence type="ECO:0000256" key="13">
    <source>
        <dbReference type="ARBA" id="ARBA00076663"/>
    </source>
</evidence>
<evidence type="ECO:0000256" key="5">
    <source>
        <dbReference type="ARBA" id="ARBA00022679"/>
    </source>
</evidence>
<evidence type="ECO:0000259" key="17">
    <source>
        <dbReference type="PROSITE" id="PS50011"/>
    </source>
</evidence>
<comment type="similarity">
    <text evidence="1">Belongs to the protein kinase superfamily. CAMK Ser/Thr protein kinase family. CaMK subfamily.</text>
</comment>
<dbReference type="PANTHER" id="PTHR24347">
    <property type="entry name" value="SERINE/THREONINE-PROTEIN KINASE"/>
    <property type="match status" value="1"/>
</dbReference>
<evidence type="ECO:0000313" key="19">
    <source>
        <dbReference type="Proteomes" id="UP000668214"/>
    </source>
</evidence>
<keyword evidence="4" id="KW-0021">Allosteric enzyme</keyword>
<dbReference type="PROSITE" id="PS00108">
    <property type="entry name" value="PROTEIN_KINASE_ST"/>
    <property type="match status" value="1"/>
</dbReference>
<dbReference type="Gene3D" id="1.10.510.10">
    <property type="entry name" value="Transferase(Phosphotransferase) domain 1"/>
    <property type="match status" value="1"/>
</dbReference>
<keyword evidence="9" id="KW-0112">Calmodulin-binding</keyword>
<accession>A0A836JUE1</accession>
<dbReference type="EC" id="2.7.11.17" evidence="2"/>
<keyword evidence="8 14" id="KW-0067">ATP-binding</keyword>
<evidence type="ECO:0000256" key="4">
    <source>
        <dbReference type="ARBA" id="ARBA00022533"/>
    </source>
</evidence>
<evidence type="ECO:0000256" key="8">
    <source>
        <dbReference type="ARBA" id="ARBA00022840"/>
    </source>
</evidence>
<feature type="region of interest" description="Disordered" evidence="16">
    <location>
        <begin position="1"/>
        <end position="24"/>
    </location>
</feature>
<dbReference type="FunFam" id="1.10.510.10:FF:000026">
    <property type="entry name" value="Calcium/calmodulin-dependent protein kinase type 1"/>
    <property type="match status" value="1"/>
</dbReference>
<keyword evidence="5" id="KW-0808">Transferase</keyword>
<name>A0A836JUE1_9HYME</name>
<dbReference type="InterPro" id="IPR000719">
    <property type="entry name" value="Prot_kinase_dom"/>
</dbReference>
<comment type="catalytic activity">
    <reaction evidence="10">
        <text>L-threonyl-[protein] + ATP = O-phospho-L-threonyl-[protein] + ADP + H(+)</text>
        <dbReference type="Rhea" id="RHEA:46608"/>
        <dbReference type="Rhea" id="RHEA-COMP:11060"/>
        <dbReference type="Rhea" id="RHEA-COMP:11605"/>
        <dbReference type="ChEBI" id="CHEBI:15378"/>
        <dbReference type="ChEBI" id="CHEBI:30013"/>
        <dbReference type="ChEBI" id="CHEBI:30616"/>
        <dbReference type="ChEBI" id="CHEBI:61977"/>
        <dbReference type="ChEBI" id="CHEBI:456216"/>
        <dbReference type="EC" id="2.7.11.17"/>
    </reaction>
</comment>
<dbReference type="InterPro" id="IPR011009">
    <property type="entry name" value="Kinase-like_dom_sf"/>
</dbReference>
<gene>
    <name evidence="18" type="primary">Cmk1</name>
    <name evidence="18" type="ORF">G6Z78_0004495</name>
</gene>
<keyword evidence="7 18" id="KW-0418">Kinase</keyword>
<feature type="compositionally biased region" description="Polar residues" evidence="16">
    <location>
        <begin position="340"/>
        <end position="367"/>
    </location>
</feature>
<dbReference type="EMBL" id="JAANIA010001575">
    <property type="protein sequence ID" value="KAG5319979.1"/>
    <property type="molecule type" value="Genomic_DNA"/>
</dbReference>
<evidence type="ECO:0000256" key="1">
    <source>
        <dbReference type="ARBA" id="ARBA00005354"/>
    </source>
</evidence>
<evidence type="ECO:0000256" key="2">
    <source>
        <dbReference type="ARBA" id="ARBA00012434"/>
    </source>
</evidence>